<dbReference type="PROSITE" id="PS51257">
    <property type="entry name" value="PROKAR_LIPOPROTEIN"/>
    <property type="match status" value="1"/>
</dbReference>
<dbReference type="RefSeq" id="WP_257560110.1">
    <property type="nucleotide sequence ID" value="NZ_JANKBY010000024.1"/>
</dbReference>
<dbReference type="Proteomes" id="UP001140817">
    <property type="component" value="Unassembled WGS sequence"/>
</dbReference>
<evidence type="ECO:0000313" key="3">
    <source>
        <dbReference type="EMBL" id="MCR1821887.1"/>
    </source>
</evidence>
<dbReference type="Pfam" id="PF00188">
    <property type="entry name" value="CAP"/>
    <property type="match status" value="1"/>
</dbReference>
<gene>
    <name evidence="3" type="ORF">NSA58_03710</name>
</gene>
<proteinExistence type="predicted"/>
<feature type="compositionally biased region" description="Low complexity" evidence="1">
    <location>
        <begin position="88"/>
        <end position="111"/>
    </location>
</feature>
<dbReference type="AlphaFoldDB" id="A0A9X2M6N6"/>
<organism evidence="3 4">
    <name type="scientific">Terrisporobacter muris</name>
    <dbReference type="NCBI Taxonomy" id="2963284"/>
    <lineage>
        <taxon>Bacteria</taxon>
        <taxon>Bacillati</taxon>
        <taxon>Bacillota</taxon>
        <taxon>Clostridia</taxon>
        <taxon>Peptostreptococcales</taxon>
        <taxon>Peptostreptococcaceae</taxon>
        <taxon>Terrisporobacter</taxon>
    </lineage>
</organism>
<evidence type="ECO:0000313" key="4">
    <source>
        <dbReference type="Proteomes" id="UP001140817"/>
    </source>
</evidence>
<dbReference type="InterPro" id="IPR014044">
    <property type="entry name" value="CAP_dom"/>
</dbReference>
<sequence>MVRRNKKISSIVLVIGLALGTIGCNNNVSKEKEITTPNTSKVESSISKNNIEKKENNKDNSTLYEKTSNNNNEKVNENKKNIEESNVDSKPNKPSNGNSSNDDNNKPSKPSNDNDKPVKRTWKYMSELSQQTFRALNSFRKANGVEPLKYSSSEQARANEQAKYNARTETGGHDFMQISITSTVDKTAQQFINTWAGSSGHRASMLDSTNVEGAVSVYRDSEGCYYVVASFNDNW</sequence>
<dbReference type="EMBL" id="JANKBY010000024">
    <property type="protein sequence ID" value="MCR1821887.1"/>
    <property type="molecule type" value="Genomic_DNA"/>
</dbReference>
<feature type="compositionally biased region" description="Basic and acidic residues" evidence="1">
    <location>
        <begin position="74"/>
        <end position="83"/>
    </location>
</feature>
<name>A0A9X2M6N6_9FIRM</name>
<dbReference type="CDD" id="cd05379">
    <property type="entry name" value="CAP_bacterial"/>
    <property type="match status" value="1"/>
</dbReference>
<dbReference type="SUPFAM" id="SSF55797">
    <property type="entry name" value="PR-1-like"/>
    <property type="match status" value="1"/>
</dbReference>
<comment type="caution">
    <text evidence="3">The sequence shown here is derived from an EMBL/GenBank/DDBJ whole genome shotgun (WGS) entry which is preliminary data.</text>
</comment>
<accession>A0A9X2M6N6</accession>
<feature type="domain" description="SCP" evidence="2">
    <location>
        <begin position="134"/>
        <end position="229"/>
    </location>
</feature>
<protein>
    <submittedName>
        <fullName evidence="3">CAP domain-containing protein</fullName>
    </submittedName>
</protein>
<keyword evidence="4" id="KW-1185">Reference proteome</keyword>
<evidence type="ECO:0000259" key="2">
    <source>
        <dbReference type="Pfam" id="PF00188"/>
    </source>
</evidence>
<dbReference type="Gene3D" id="3.40.33.10">
    <property type="entry name" value="CAP"/>
    <property type="match status" value="1"/>
</dbReference>
<reference evidence="3" key="1">
    <citation type="submission" date="2022-07" db="EMBL/GenBank/DDBJ databases">
        <title>Enhanced cultured diversity of the mouse gut microbiota enables custom-made synthetic communities.</title>
        <authorList>
            <person name="Afrizal A."/>
        </authorList>
    </citation>
    <scope>NUCLEOTIDE SEQUENCE</scope>
    <source>
        <strain evidence="3">DSM 29186</strain>
    </source>
</reference>
<evidence type="ECO:0000256" key="1">
    <source>
        <dbReference type="SAM" id="MobiDB-lite"/>
    </source>
</evidence>
<feature type="region of interest" description="Disordered" evidence="1">
    <location>
        <begin position="33"/>
        <end position="119"/>
    </location>
</feature>
<dbReference type="InterPro" id="IPR035940">
    <property type="entry name" value="CAP_sf"/>
</dbReference>